<evidence type="ECO:0000256" key="2">
    <source>
        <dbReference type="SAM" id="MobiDB-lite"/>
    </source>
</evidence>
<name>A0A1Q9E8Y8_SYMMI</name>
<feature type="coiled-coil region" evidence="1">
    <location>
        <begin position="427"/>
        <end position="454"/>
    </location>
</feature>
<dbReference type="AlphaFoldDB" id="A0A1Q9E8Y8"/>
<keyword evidence="1" id="KW-0175">Coiled coil</keyword>
<protein>
    <submittedName>
        <fullName evidence="3">Uncharacterized protein</fullName>
    </submittedName>
</protein>
<keyword evidence="4" id="KW-1185">Reference proteome</keyword>
<reference evidence="3 4" key="1">
    <citation type="submission" date="2016-02" db="EMBL/GenBank/DDBJ databases">
        <title>Genome analysis of coral dinoflagellate symbionts highlights evolutionary adaptations to a symbiotic lifestyle.</title>
        <authorList>
            <person name="Aranda M."/>
            <person name="Li Y."/>
            <person name="Liew Y.J."/>
            <person name="Baumgarten S."/>
            <person name="Simakov O."/>
            <person name="Wilson M."/>
            <person name="Piel J."/>
            <person name="Ashoor H."/>
            <person name="Bougouffa S."/>
            <person name="Bajic V.B."/>
            <person name="Ryu T."/>
            <person name="Ravasi T."/>
            <person name="Bayer T."/>
            <person name="Micklem G."/>
            <person name="Kim H."/>
            <person name="Bhak J."/>
            <person name="Lajeunesse T.C."/>
            <person name="Voolstra C.R."/>
        </authorList>
    </citation>
    <scope>NUCLEOTIDE SEQUENCE [LARGE SCALE GENOMIC DNA]</scope>
    <source>
        <strain evidence="3 4">CCMP2467</strain>
    </source>
</reference>
<evidence type="ECO:0000256" key="1">
    <source>
        <dbReference type="SAM" id="Coils"/>
    </source>
</evidence>
<accession>A0A1Q9E8Y8</accession>
<evidence type="ECO:0000313" key="4">
    <source>
        <dbReference type="Proteomes" id="UP000186817"/>
    </source>
</evidence>
<dbReference type="EMBL" id="LSRX01000224">
    <property type="protein sequence ID" value="OLQ03881.1"/>
    <property type="molecule type" value="Genomic_DNA"/>
</dbReference>
<evidence type="ECO:0000313" key="3">
    <source>
        <dbReference type="EMBL" id="OLQ03881.1"/>
    </source>
</evidence>
<organism evidence="3 4">
    <name type="scientific">Symbiodinium microadriaticum</name>
    <name type="common">Dinoflagellate</name>
    <name type="synonym">Zooxanthella microadriatica</name>
    <dbReference type="NCBI Taxonomy" id="2951"/>
    <lineage>
        <taxon>Eukaryota</taxon>
        <taxon>Sar</taxon>
        <taxon>Alveolata</taxon>
        <taxon>Dinophyceae</taxon>
        <taxon>Suessiales</taxon>
        <taxon>Symbiodiniaceae</taxon>
        <taxon>Symbiodinium</taxon>
    </lineage>
</organism>
<sequence length="464" mass="53361">MCRPPPTSGNLAGSSGQPDLPEEPPPWPSATEEFQTRHDELCFHLARLECQRSLEHAAYRKECEELFTEAVELRSERKDLEEEVAGYRRKAVAEEESEQRCTARSEKALRLLAAEVQVAADWVIEDEPERRLLVAEEECQRTRASMAEYEQEYSASKQLADRLRRRLRAHEERKEEASAKNSAADDLARLATSTARQELENVRHEVKLLKVQLAIAEEECSEEAKLVWQSRDTDLRRLRAAERERQQFVGRLGQAKLVWQSRDTDLRRLRAAERERQQFVGRLGQARFDRDNLDRNYSRIISSLREHETRMEQQADTLAAGLRTCRQEGEEMVASMKENDQSIAEMRKERWETEAFIEHLGTQVARLEDERNSLKASLGNSGSVGLMAGIDHDVKARVLSLMDLGDQRVLQEEDQARLALMQDEADLQAVAAEIGEQEEVLQKVEHRNAELRAEVQACRPLLQR</sequence>
<feature type="region of interest" description="Disordered" evidence="2">
    <location>
        <begin position="1"/>
        <end position="33"/>
    </location>
</feature>
<proteinExistence type="predicted"/>
<comment type="caution">
    <text evidence="3">The sequence shown here is derived from an EMBL/GenBank/DDBJ whole genome shotgun (WGS) entry which is preliminary data.</text>
</comment>
<feature type="coiled-coil region" evidence="1">
    <location>
        <begin position="56"/>
        <end position="97"/>
    </location>
</feature>
<feature type="compositionally biased region" description="Polar residues" evidence="2">
    <location>
        <begin position="8"/>
        <end position="17"/>
    </location>
</feature>
<feature type="coiled-coil region" evidence="1">
    <location>
        <begin position="132"/>
        <end position="219"/>
    </location>
</feature>
<dbReference type="Proteomes" id="UP000186817">
    <property type="component" value="Unassembled WGS sequence"/>
</dbReference>
<gene>
    <name evidence="3" type="ORF">AK812_SmicGene13121</name>
</gene>